<evidence type="ECO:0000256" key="1">
    <source>
        <dbReference type="SAM" id="MobiDB-lite"/>
    </source>
</evidence>
<dbReference type="RefSeq" id="WP_169348504.1">
    <property type="nucleotide sequence ID" value="NZ_JABBJJ010000175.1"/>
</dbReference>
<sequence length="61" mass="6870">MQTIITMENKIIPFLWIFIIIWISLHDAPPGTIATSSGGASSHRVQHVGEEKGYTDYPMLR</sequence>
<reference evidence="2 3" key="1">
    <citation type="submission" date="2020-04" db="EMBL/GenBank/DDBJ databases">
        <title>Draft genome of Pyxidicoccus fallax type strain.</title>
        <authorList>
            <person name="Whitworth D.E."/>
        </authorList>
    </citation>
    <scope>NUCLEOTIDE SEQUENCE [LARGE SCALE GENOMIC DNA]</scope>
    <source>
        <strain evidence="2 3">DSM 14698</strain>
    </source>
</reference>
<evidence type="ECO:0000313" key="2">
    <source>
        <dbReference type="EMBL" id="NMO19254.1"/>
    </source>
</evidence>
<gene>
    <name evidence="2" type="ORF">HG543_30950</name>
</gene>
<protein>
    <submittedName>
        <fullName evidence="2">Uncharacterized protein</fullName>
    </submittedName>
</protein>
<accession>A0A848LNY8</accession>
<comment type="caution">
    <text evidence="2">The sequence shown here is derived from an EMBL/GenBank/DDBJ whole genome shotgun (WGS) entry which is preliminary data.</text>
</comment>
<dbReference type="AlphaFoldDB" id="A0A848LNY8"/>
<dbReference type="Proteomes" id="UP000518300">
    <property type="component" value="Unassembled WGS sequence"/>
</dbReference>
<evidence type="ECO:0000313" key="3">
    <source>
        <dbReference type="Proteomes" id="UP000518300"/>
    </source>
</evidence>
<feature type="region of interest" description="Disordered" evidence="1">
    <location>
        <begin position="35"/>
        <end position="61"/>
    </location>
</feature>
<keyword evidence="3" id="KW-1185">Reference proteome</keyword>
<name>A0A848LNY8_9BACT</name>
<dbReference type="EMBL" id="JABBJJ010000175">
    <property type="protein sequence ID" value="NMO19254.1"/>
    <property type="molecule type" value="Genomic_DNA"/>
</dbReference>
<proteinExistence type="predicted"/>
<organism evidence="2 3">
    <name type="scientific">Pyxidicoccus fallax</name>
    <dbReference type="NCBI Taxonomy" id="394095"/>
    <lineage>
        <taxon>Bacteria</taxon>
        <taxon>Pseudomonadati</taxon>
        <taxon>Myxococcota</taxon>
        <taxon>Myxococcia</taxon>
        <taxon>Myxococcales</taxon>
        <taxon>Cystobacterineae</taxon>
        <taxon>Myxococcaceae</taxon>
        <taxon>Pyxidicoccus</taxon>
    </lineage>
</organism>